<keyword evidence="2" id="KW-0472">Membrane</keyword>
<feature type="signal peptide" evidence="3">
    <location>
        <begin position="1"/>
        <end position="34"/>
    </location>
</feature>
<feature type="compositionally biased region" description="Low complexity" evidence="1">
    <location>
        <begin position="83"/>
        <end position="93"/>
    </location>
</feature>
<accession>A0ABV3R9K8</accession>
<evidence type="ECO:0000256" key="1">
    <source>
        <dbReference type="SAM" id="MobiDB-lite"/>
    </source>
</evidence>
<dbReference type="EMBL" id="JBFNXR010000019">
    <property type="protein sequence ID" value="MEW9854414.1"/>
    <property type="molecule type" value="Genomic_DNA"/>
</dbReference>
<feature type="transmembrane region" description="Helical" evidence="2">
    <location>
        <begin position="179"/>
        <end position="198"/>
    </location>
</feature>
<keyword evidence="2" id="KW-0812">Transmembrane</keyword>
<keyword evidence="3" id="KW-0732">Signal</keyword>
<feature type="chain" id="PRO_5046671899" evidence="3">
    <location>
        <begin position="35"/>
        <end position="434"/>
    </location>
</feature>
<evidence type="ECO:0000256" key="3">
    <source>
        <dbReference type="SAM" id="SignalP"/>
    </source>
</evidence>
<keyword evidence="2" id="KW-1133">Transmembrane helix</keyword>
<proteinExistence type="predicted"/>
<keyword evidence="5" id="KW-1185">Reference proteome</keyword>
<evidence type="ECO:0000313" key="5">
    <source>
        <dbReference type="Proteomes" id="UP001556118"/>
    </source>
</evidence>
<feature type="region of interest" description="Disordered" evidence="1">
    <location>
        <begin position="44"/>
        <end position="158"/>
    </location>
</feature>
<dbReference type="RefSeq" id="WP_367770096.1">
    <property type="nucleotide sequence ID" value="NZ_JBFNXR010000019.1"/>
</dbReference>
<dbReference type="Proteomes" id="UP001556118">
    <property type="component" value="Unassembled WGS sequence"/>
</dbReference>
<organism evidence="4 5">
    <name type="scientific">Novosphingobium rhizovicinum</name>
    <dbReference type="NCBI Taxonomy" id="3228928"/>
    <lineage>
        <taxon>Bacteria</taxon>
        <taxon>Pseudomonadati</taxon>
        <taxon>Pseudomonadota</taxon>
        <taxon>Alphaproteobacteria</taxon>
        <taxon>Sphingomonadales</taxon>
        <taxon>Sphingomonadaceae</taxon>
        <taxon>Novosphingobium</taxon>
    </lineage>
</organism>
<dbReference type="PRINTS" id="PR01217">
    <property type="entry name" value="PRICHEXTENSN"/>
</dbReference>
<feature type="compositionally biased region" description="Low complexity" evidence="1">
    <location>
        <begin position="137"/>
        <end position="152"/>
    </location>
</feature>
<evidence type="ECO:0000313" key="4">
    <source>
        <dbReference type="EMBL" id="MEW9854414.1"/>
    </source>
</evidence>
<feature type="region of interest" description="Disordered" evidence="1">
    <location>
        <begin position="203"/>
        <end position="260"/>
    </location>
</feature>
<sequence length="434" mass="45051">MRVAIIKAKRGSKTQTAVPLLLASTLLLTSPALAQNTGSVSEYRLPAPDQTAVPQPQGPIDPDNPWIVGSSKGEDRDAPAPTPSATPTIAPAPRVTPTPPAVTATQRPAARAADVSAPSVSATPRNAEAPDPSPTATVSPEPVPSESTPAASDVSVPEAANDNVTFSPEATPEDAKRELWLIVAAFALLAAVGAFVGIRRRAGATKRRAASNAPEDEQYDRLPQPSPPARTPKAGVSGQKAPPPTAPAAAPPPAAAAPSPDEPLALQLVFNPSTIRLSLVYATLQYELDVINDGTEALSPLEIRADLASAHASLSAREQLAPSPQHLEVKHTVPALASGEAIHLKGEVRVSLQQIRALTKGDARFFVPLVRFWFISSGGAAIRRVFTVGASDPNGSSALVPVRLDAGPRTLRELAAREIDAARGLALDLMEAHG</sequence>
<gene>
    <name evidence="4" type="ORF">ABUH87_04355</name>
</gene>
<reference evidence="4 5" key="1">
    <citation type="submission" date="2024-06" db="EMBL/GenBank/DDBJ databases">
        <title>Novosphingobium rhizovicinus M1R2S20.</title>
        <authorList>
            <person name="Sun J.-Q."/>
        </authorList>
    </citation>
    <scope>NUCLEOTIDE SEQUENCE [LARGE SCALE GENOMIC DNA]</scope>
    <source>
        <strain evidence="4 5">M1R2S20</strain>
    </source>
</reference>
<protein>
    <submittedName>
        <fullName evidence="4">Uncharacterized protein</fullName>
    </submittedName>
</protein>
<feature type="compositionally biased region" description="Pro residues" evidence="1">
    <location>
        <begin position="241"/>
        <end position="255"/>
    </location>
</feature>
<feature type="compositionally biased region" description="Low complexity" evidence="1">
    <location>
        <begin position="101"/>
        <end position="113"/>
    </location>
</feature>
<comment type="caution">
    <text evidence="4">The sequence shown here is derived from an EMBL/GenBank/DDBJ whole genome shotgun (WGS) entry which is preliminary data.</text>
</comment>
<evidence type="ECO:0000256" key="2">
    <source>
        <dbReference type="SAM" id="Phobius"/>
    </source>
</evidence>
<name>A0ABV3R9K8_9SPHN</name>